<protein>
    <submittedName>
        <fullName evidence="5">ML2 protein</fullName>
    </submittedName>
</protein>
<evidence type="ECO:0000313" key="6">
    <source>
        <dbReference type="Proteomes" id="UP000649617"/>
    </source>
</evidence>
<dbReference type="AlphaFoldDB" id="A0A812KXW0"/>
<dbReference type="InterPro" id="IPR007201">
    <property type="entry name" value="Mei2-like_Rrm_C"/>
</dbReference>
<dbReference type="OrthoDB" id="417481at2759"/>
<dbReference type="Proteomes" id="UP000649617">
    <property type="component" value="Unassembled WGS sequence"/>
</dbReference>
<dbReference type="PANTHER" id="PTHR23189">
    <property type="entry name" value="RNA RECOGNITION MOTIF-CONTAINING"/>
    <property type="match status" value="1"/>
</dbReference>
<feature type="domain" description="RRM" evidence="4">
    <location>
        <begin position="334"/>
        <end position="416"/>
    </location>
</feature>
<keyword evidence="6" id="KW-1185">Reference proteome</keyword>
<proteinExistence type="predicted"/>
<evidence type="ECO:0000256" key="1">
    <source>
        <dbReference type="ARBA" id="ARBA00022884"/>
    </source>
</evidence>
<dbReference type="InterPro" id="IPR035979">
    <property type="entry name" value="RBD_domain_sf"/>
</dbReference>
<dbReference type="Gene3D" id="3.30.70.330">
    <property type="match status" value="1"/>
</dbReference>
<dbReference type="InterPro" id="IPR000504">
    <property type="entry name" value="RRM_dom"/>
</dbReference>
<gene>
    <name evidence="5" type="primary">ML2</name>
    <name evidence="5" type="ORF">SPIL2461_LOCUS3581</name>
</gene>
<reference evidence="5" key="1">
    <citation type="submission" date="2021-02" db="EMBL/GenBank/DDBJ databases">
        <authorList>
            <person name="Dougan E. K."/>
            <person name="Rhodes N."/>
            <person name="Thang M."/>
            <person name="Chan C."/>
        </authorList>
    </citation>
    <scope>NUCLEOTIDE SEQUENCE</scope>
</reference>
<evidence type="ECO:0000313" key="5">
    <source>
        <dbReference type="EMBL" id="CAE7231990.1"/>
    </source>
</evidence>
<dbReference type="PROSITE" id="PS50102">
    <property type="entry name" value="RRM"/>
    <property type="match status" value="1"/>
</dbReference>
<name>A0A812KXW0_SYMPI</name>
<evidence type="ECO:0000256" key="3">
    <source>
        <dbReference type="SAM" id="MobiDB-lite"/>
    </source>
</evidence>
<evidence type="ECO:0000259" key="4">
    <source>
        <dbReference type="PROSITE" id="PS50102"/>
    </source>
</evidence>
<dbReference type="GO" id="GO:0003723">
    <property type="term" value="F:RNA binding"/>
    <property type="evidence" value="ECO:0007669"/>
    <property type="project" value="UniProtKB-UniRule"/>
</dbReference>
<dbReference type="SUPFAM" id="SSF54928">
    <property type="entry name" value="RNA-binding domain, RBD"/>
    <property type="match status" value="1"/>
</dbReference>
<sequence length="492" mass="54605">MEELQELDEHEELEYFGEAEEAEEASPLLAPSHRDEVALSSMPEKKGKVRNAHLVEPPLPEGIQGYTPGEGYGSNAIPFAGVSPKTSKRRNESNRMKAIEMLKQAKEVADRKKEADVVDGATSFGGWGFRLLDLSAVTSKLTEAEKAVVCTEMEKGLPLCMSRCGCHDEEAKNIGSIVELEVDDDQLNLPPPAMPAPASPAFRAPPAEVRGPTASELAGSATPTGLIEMGNCINSKVSLETKVDPSLTLLYQMWALVSERNSVLTGSMSKTGFNDCFLGLLRVDASLDGPSPRDLTDFFNAMLPEKSFKPYHSKTVPRSANLEAASQAPHAPVTTLMLRNIPNKFTQNSLMQEISERGFQGTYDFFYLPMDVHNRSNVAYAFLNFLSPEEAERFRSEFHGRQFQRFRSRKVAAVSNAHLQGLQANLQHFEHRVVMLSRNDQYRPIVFRNGRRVKFEDALQEARELGSSVEGTRCADNVRSGQAQQHRPLRHP</sequence>
<dbReference type="Pfam" id="PF04059">
    <property type="entry name" value="RRM_2"/>
    <property type="match status" value="1"/>
</dbReference>
<dbReference type="CDD" id="cd12277">
    <property type="entry name" value="RRM3_MEI2_EAR1_like"/>
    <property type="match status" value="1"/>
</dbReference>
<feature type="region of interest" description="Disordered" evidence="3">
    <location>
        <begin position="1"/>
        <end position="61"/>
    </location>
</feature>
<accession>A0A812KXW0</accession>
<dbReference type="EMBL" id="CAJNIZ010004380">
    <property type="protein sequence ID" value="CAE7231990.1"/>
    <property type="molecule type" value="Genomic_DNA"/>
</dbReference>
<dbReference type="InterPro" id="IPR012677">
    <property type="entry name" value="Nucleotide-bd_a/b_plait_sf"/>
</dbReference>
<comment type="caution">
    <text evidence="5">The sequence shown here is derived from an EMBL/GenBank/DDBJ whole genome shotgun (WGS) entry which is preliminary data.</text>
</comment>
<organism evidence="5 6">
    <name type="scientific">Symbiodinium pilosum</name>
    <name type="common">Dinoflagellate</name>
    <dbReference type="NCBI Taxonomy" id="2952"/>
    <lineage>
        <taxon>Eukaryota</taxon>
        <taxon>Sar</taxon>
        <taxon>Alveolata</taxon>
        <taxon>Dinophyceae</taxon>
        <taxon>Suessiales</taxon>
        <taxon>Symbiodiniaceae</taxon>
        <taxon>Symbiodinium</taxon>
    </lineage>
</organism>
<feature type="compositionally biased region" description="Acidic residues" evidence="3">
    <location>
        <begin position="1"/>
        <end position="24"/>
    </location>
</feature>
<keyword evidence="1 2" id="KW-0694">RNA-binding</keyword>
<evidence type="ECO:0000256" key="2">
    <source>
        <dbReference type="PROSITE-ProRule" id="PRU00176"/>
    </source>
</evidence>